<comment type="caution">
    <text evidence="2">The sequence shown here is derived from an EMBL/GenBank/DDBJ whole genome shotgun (WGS) entry which is preliminary data.</text>
</comment>
<proteinExistence type="predicted"/>
<keyword evidence="1" id="KW-0732">Signal</keyword>
<evidence type="ECO:0000313" key="2">
    <source>
        <dbReference type="EMBL" id="OXA94254.1"/>
    </source>
</evidence>
<dbReference type="Proteomes" id="UP000198424">
    <property type="component" value="Unassembled WGS sequence"/>
</dbReference>
<gene>
    <name evidence="2" type="ORF">B0A62_11395</name>
</gene>
<evidence type="ECO:0000313" key="3">
    <source>
        <dbReference type="Proteomes" id="UP000198424"/>
    </source>
</evidence>
<feature type="chain" id="PRO_5045618796" evidence="1">
    <location>
        <begin position="27"/>
        <end position="347"/>
    </location>
</feature>
<evidence type="ECO:0000256" key="1">
    <source>
        <dbReference type="SAM" id="SignalP"/>
    </source>
</evidence>
<keyword evidence="3" id="KW-1185">Reference proteome</keyword>
<accession>A0ABX4CH98</accession>
<organism evidence="2 3">
    <name type="scientific">Flavobacterium hydatis</name>
    <name type="common">Cytophaga aquatilis</name>
    <dbReference type="NCBI Taxonomy" id="991"/>
    <lineage>
        <taxon>Bacteria</taxon>
        <taxon>Pseudomonadati</taxon>
        <taxon>Bacteroidota</taxon>
        <taxon>Flavobacteriia</taxon>
        <taxon>Flavobacteriales</taxon>
        <taxon>Flavobacteriaceae</taxon>
        <taxon>Flavobacterium</taxon>
    </lineage>
</organism>
<dbReference type="EMBL" id="MUGY01000010">
    <property type="protein sequence ID" value="OXA94254.1"/>
    <property type="molecule type" value="Genomic_DNA"/>
</dbReference>
<name>A0ABX4CH98_FLAHY</name>
<protein>
    <submittedName>
        <fullName evidence="2">Uncharacterized protein</fullName>
    </submittedName>
</protein>
<sequence>MKINKIMKKSLLIMLLLIFAHSKISAKSNSNIDNSNVAFVNEYETTVNFPAGYAIGDYVEFVGVSPFAANASGYYQISISYTRNDIAAAATHLASVSHSNPAIWRETGRINNNPYLGNGVNFTIDCNTEYGSPRFRIRAINTLGQLNNNLVVDIKVTSINLNGTYRPLNATGNDLTVTKFVPMTSDWDLYVGDSFTQNGANLAIKAIRNGNIGIGTAKPDEKLTVNGKIHAQEVRIDLNTDIPVPDYVFANDYKLKSLQEVEEFIKRNSHLPEIPSAKEIEKNGLMLAEMNMSLLKKMEEMTLYMIEQEKISNIQSNKIEILEKENEAFKSVFERLSKIEKKIELQK</sequence>
<feature type="signal peptide" evidence="1">
    <location>
        <begin position="1"/>
        <end position="26"/>
    </location>
</feature>
<reference evidence="2 3" key="1">
    <citation type="submission" date="2016-11" db="EMBL/GenBank/DDBJ databases">
        <title>Whole genomes of Flavobacteriaceae.</title>
        <authorList>
            <person name="Stine C."/>
            <person name="Li C."/>
            <person name="Tadesse D."/>
        </authorList>
    </citation>
    <scope>NUCLEOTIDE SEQUENCE [LARGE SCALE GENOMIC DNA]</scope>
    <source>
        <strain evidence="2 3">ATCC 29551</strain>
    </source>
</reference>